<protein>
    <submittedName>
        <fullName evidence="2">Uncharacterized protein</fullName>
    </submittedName>
</protein>
<gene>
    <name evidence="2" type="ORF">CYMTET_52986</name>
</gene>
<feature type="compositionally biased region" description="Acidic residues" evidence="1">
    <location>
        <begin position="34"/>
        <end position="61"/>
    </location>
</feature>
<comment type="caution">
    <text evidence="2">The sequence shown here is derived from an EMBL/GenBank/DDBJ whole genome shotgun (WGS) entry which is preliminary data.</text>
</comment>
<feature type="compositionally biased region" description="Pro residues" evidence="1">
    <location>
        <begin position="231"/>
        <end position="264"/>
    </location>
</feature>
<feature type="compositionally biased region" description="Polar residues" evidence="1">
    <location>
        <begin position="320"/>
        <end position="329"/>
    </location>
</feature>
<feature type="compositionally biased region" description="Low complexity" evidence="1">
    <location>
        <begin position="152"/>
        <end position="168"/>
    </location>
</feature>
<sequence length="329" mass="35888">MCRKPKYKLGIKALNIDIPTSAPMATEVGRNEDDKDIDDTADSDNDDAVPEDLEGNGDDDEEWFYDLKSSLDNVVLRGVTQDQTDALEAHREAIQTKMTALVSHPEQASASPAPAPSPSAQTTIPAPPAQVFVHAQQQTTPGSLQPPHPAGQQQTISSPRPQQQQQEQAHVLEPTQPPQQQQQSTPVPLQSLHPPPLHQRQQQALSPLQPPQGPTQVFEHAQLVQQQWQAPPQPPSRSHQPPPWLQPATTPPPPPSRSLQPPPWMQQAITPPQPLQQPSLQALPPPSKTTNARTYPSSVKGVRGATKRRRQETAQFEVGASQSVQPGGM</sequence>
<feature type="compositionally biased region" description="Polar residues" evidence="1">
    <location>
        <begin position="288"/>
        <end position="297"/>
    </location>
</feature>
<organism evidence="2 3">
    <name type="scientific">Cymbomonas tetramitiformis</name>
    <dbReference type="NCBI Taxonomy" id="36881"/>
    <lineage>
        <taxon>Eukaryota</taxon>
        <taxon>Viridiplantae</taxon>
        <taxon>Chlorophyta</taxon>
        <taxon>Pyramimonadophyceae</taxon>
        <taxon>Pyramimonadales</taxon>
        <taxon>Pyramimonadaceae</taxon>
        <taxon>Cymbomonas</taxon>
    </lineage>
</organism>
<reference evidence="2 3" key="1">
    <citation type="journal article" date="2015" name="Genome Biol. Evol.">
        <title>Comparative Genomics of a Bacterivorous Green Alga Reveals Evolutionary Causalities and Consequences of Phago-Mixotrophic Mode of Nutrition.</title>
        <authorList>
            <person name="Burns J.A."/>
            <person name="Paasch A."/>
            <person name="Narechania A."/>
            <person name="Kim E."/>
        </authorList>
    </citation>
    <scope>NUCLEOTIDE SEQUENCE [LARGE SCALE GENOMIC DNA]</scope>
    <source>
        <strain evidence="2 3">PLY_AMNH</strain>
    </source>
</reference>
<feature type="compositionally biased region" description="Low complexity" evidence="1">
    <location>
        <begin position="107"/>
        <end position="124"/>
    </location>
</feature>
<feature type="compositionally biased region" description="Low complexity" evidence="1">
    <location>
        <begin position="178"/>
        <end position="207"/>
    </location>
</feature>
<keyword evidence="3" id="KW-1185">Reference proteome</keyword>
<evidence type="ECO:0000256" key="1">
    <source>
        <dbReference type="SAM" id="MobiDB-lite"/>
    </source>
</evidence>
<dbReference type="EMBL" id="LGRX02034777">
    <property type="protein sequence ID" value="KAK3236898.1"/>
    <property type="molecule type" value="Genomic_DNA"/>
</dbReference>
<feature type="region of interest" description="Disordered" evidence="1">
    <location>
        <begin position="19"/>
        <end position="61"/>
    </location>
</feature>
<dbReference type="AlphaFoldDB" id="A0AAE0BJ82"/>
<evidence type="ECO:0000313" key="3">
    <source>
        <dbReference type="Proteomes" id="UP001190700"/>
    </source>
</evidence>
<proteinExistence type="predicted"/>
<feature type="region of interest" description="Disordered" evidence="1">
    <location>
        <begin position="87"/>
        <end position="329"/>
    </location>
</feature>
<dbReference type="Proteomes" id="UP001190700">
    <property type="component" value="Unassembled WGS sequence"/>
</dbReference>
<evidence type="ECO:0000313" key="2">
    <source>
        <dbReference type="EMBL" id="KAK3236898.1"/>
    </source>
</evidence>
<accession>A0AAE0BJ82</accession>
<name>A0AAE0BJ82_9CHLO</name>